<gene>
    <name evidence="1" type="ORF">DNF11_0218</name>
</gene>
<dbReference type="InterPro" id="IPR055334">
    <property type="entry name" value="PEX8-like"/>
</dbReference>
<dbReference type="Proteomes" id="UP000269793">
    <property type="component" value="Chromosome I"/>
</dbReference>
<keyword evidence="2" id="KW-1185">Reference proteome</keyword>
<dbReference type="VEuPathDB" id="FungiDB:DNF11_0218"/>
<proteinExistence type="predicted"/>
<protein>
    <submittedName>
        <fullName evidence="1">Uncharacterized protein</fullName>
    </submittedName>
</protein>
<dbReference type="OrthoDB" id="2357318at2759"/>
<dbReference type="PANTHER" id="PTHR39214">
    <property type="entry name" value="MICROBODY (PEROXISOME) BIOGENESIS PROTEIN PEROXIN 8 (EUROFUNG)"/>
    <property type="match status" value="1"/>
</dbReference>
<dbReference type="EMBL" id="CP033148">
    <property type="protein sequence ID" value="AYO41168.1"/>
    <property type="molecule type" value="Genomic_DNA"/>
</dbReference>
<organism evidence="1 2">
    <name type="scientific">Malassezia restricta (strain ATCC 96810 / NBRC 103918 / CBS 7877)</name>
    <name type="common">Seborrheic dermatitis infection agent</name>
    <dbReference type="NCBI Taxonomy" id="425264"/>
    <lineage>
        <taxon>Eukaryota</taxon>
        <taxon>Fungi</taxon>
        <taxon>Dikarya</taxon>
        <taxon>Basidiomycota</taxon>
        <taxon>Ustilaginomycotina</taxon>
        <taxon>Malasseziomycetes</taxon>
        <taxon>Malasseziales</taxon>
        <taxon>Malasseziaceae</taxon>
        <taxon>Malassezia</taxon>
    </lineage>
</organism>
<dbReference type="PANTHER" id="PTHR39214:SF1">
    <property type="entry name" value="MICROBODY (PEROXISOME) BIOGENESIS PROTEIN PEROXIN 8 (EUROFUNG)"/>
    <property type="match status" value="1"/>
</dbReference>
<accession>A0A3G2S1Z8</accession>
<reference evidence="1 2" key="1">
    <citation type="submission" date="2018-10" db="EMBL/GenBank/DDBJ databases">
        <title>Complete genome sequence of Malassezia restricta CBS 7877.</title>
        <authorList>
            <person name="Morand S.C."/>
            <person name="Bertignac M."/>
            <person name="Iltis A."/>
            <person name="Kolder I."/>
            <person name="Pirovano W."/>
            <person name="Jourdain R."/>
            <person name="Clavaud C."/>
        </authorList>
    </citation>
    <scope>NUCLEOTIDE SEQUENCE [LARGE SCALE GENOMIC DNA]</scope>
    <source>
        <strain evidence="1 2">CBS 7877</strain>
    </source>
</reference>
<sequence>MASDAAYQTLRRLLAAPPANRAHVDLLDRHALYGAVGHYLAVMSLLNVSEFASVLVASPALWAPQPGAPHTRAAVERATGMTQALSFALSERVTVITKAIGKTAPRSAPSELGAWLQALLHGVHTHTDDAPHTRLARLALITGLVQGLANEKRHRTHFSLWFHLRRHAHTLETAWSTALARALELEHVPTRTATLTLAASVVDMVPDHCMRTVSDKAWIEAALPLVLGVFDVSSQLFGDAMRDDRGVVSLPASGPTCAWQQRVSTHALYTHAGPLARLVAAALRRLGASLSPADYMDALWGTHGIFRPWLDASAALDTAWTSSCLAGVDAKHFPSETRQRTTGVWHIFKTYLFTLTVVFDAVVHVVVEQCPSPSEAYPAANERHGAWPAMPTSNVPAPYLAILAQILRVFERVYFITSTFGLDGFESYRVVLYSALDVLSRDAEACTQLVSAMAHDLLERHGVSAPDAQPAAHVRMGQRMHVTYLLLVVEQWVSELPDTMINQLILPLCRPYLQDTRFQDTFESAHSVVLALYTCGAACTRELTPFYVDMLLHTCVPRKQLSASQLQVACTTIVESLSHHSDSLAWWCIEQLDDQISVMQLQGRDDDAMSLALCLAAILPHVNLVLLRSLLTRISARILERPAPSAERTQLVERVHESLRDMDASTRLEAMQWWLSHSDTFTQGMS</sequence>
<name>A0A3G2S1Z8_MALR7</name>
<dbReference type="STRING" id="425264.A0A3G2S1Z8"/>
<evidence type="ECO:0000313" key="1">
    <source>
        <dbReference type="EMBL" id="AYO41168.1"/>
    </source>
</evidence>
<evidence type="ECO:0000313" key="2">
    <source>
        <dbReference type="Proteomes" id="UP000269793"/>
    </source>
</evidence>
<dbReference type="AlphaFoldDB" id="A0A3G2S1Z8"/>